<evidence type="ECO:0000313" key="3">
    <source>
        <dbReference type="Proteomes" id="UP000076623"/>
    </source>
</evidence>
<dbReference type="Proteomes" id="UP000076623">
    <property type="component" value="Chromosome"/>
</dbReference>
<reference evidence="2 3" key="1">
    <citation type="submission" date="2016-04" db="EMBL/GenBank/DDBJ databases">
        <title>Complete genome sequence of Fictibacillus phosphorivorans G25-29, a strain toxic to nematodes.</title>
        <authorList>
            <person name="Zheng Z."/>
        </authorList>
    </citation>
    <scope>NUCLEOTIDE SEQUENCE [LARGE SCALE GENOMIC DNA]</scope>
    <source>
        <strain evidence="2 3">G25-29</strain>
    </source>
</reference>
<dbReference type="OrthoDB" id="2437963at2"/>
<dbReference type="RefSeq" id="WP_066390964.1">
    <property type="nucleotide sequence ID" value="NZ_CP015378.1"/>
</dbReference>
<keyword evidence="3" id="KW-1185">Reference proteome</keyword>
<sequence length="79" mass="9165">MYIEVTVDLKNYTGEAFDLRLSNFHTVKKVIDIVWQTKEIDLPPRDGYWVRVPNKNIVLSGNQKLIESGILTGDRFEIL</sequence>
<dbReference type="InterPro" id="IPR014921">
    <property type="entry name" value="EsaB"/>
</dbReference>
<evidence type="ECO:0000313" key="2">
    <source>
        <dbReference type="EMBL" id="ANC75676.1"/>
    </source>
</evidence>
<protein>
    <submittedName>
        <fullName evidence="2">Ubiquitin</fullName>
    </submittedName>
</protein>
<dbReference type="EMBL" id="CP015378">
    <property type="protein sequence ID" value="ANC75676.1"/>
    <property type="molecule type" value="Genomic_DNA"/>
</dbReference>
<evidence type="ECO:0000256" key="1">
    <source>
        <dbReference type="PIRNR" id="PIRNR037793"/>
    </source>
</evidence>
<accession>A0A160IJ23</accession>
<dbReference type="Pfam" id="PF08817">
    <property type="entry name" value="YukD"/>
    <property type="match status" value="1"/>
</dbReference>
<gene>
    <name evidence="2" type="ORF">ABE65_002005</name>
</gene>
<name>A0A160IJ23_9BACL</name>
<dbReference type="AlphaFoldDB" id="A0A160IJ23"/>
<proteinExistence type="inferred from homology"/>
<organism evidence="2 3">
    <name type="scientific">Fictibacillus phosphorivorans</name>
    <dbReference type="NCBI Taxonomy" id="1221500"/>
    <lineage>
        <taxon>Bacteria</taxon>
        <taxon>Bacillati</taxon>
        <taxon>Bacillota</taxon>
        <taxon>Bacilli</taxon>
        <taxon>Bacillales</taxon>
        <taxon>Fictibacillaceae</taxon>
        <taxon>Fictibacillus</taxon>
    </lineage>
</organism>
<dbReference type="STRING" id="1221500.ABE65_002005"/>
<dbReference type="PIRSF" id="PIRSF037793">
    <property type="entry name" value="DUF_ubiquitin-like_YukD"/>
    <property type="match status" value="1"/>
</dbReference>
<dbReference type="KEGG" id="fpn:ABE65_002005"/>
<dbReference type="InterPro" id="IPR024962">
    <property type="entry name" value="YukD-like"/>
</dbReference>
<comment type="similarity">
    <text evidence="1">Belongs to the EsaB family.</text>
</comment>
<dbReference type="Gene3D" id="3.10.20.90">
    <property type="entry name" value="Phosphatidylinositol 3-kinase Catalytic Subunit, Chain A, domain 1"/>
    <property type="match status" value="1"/>
</dbReference>